<keyword evidence="4 7" id="KW-1133">Transmembrane helix</keyword>
<organism evidence="8">
    <name type="scientific">Mucochytrium quahogii</name>
    <dbReference type="NCBI Taxonomy" id="96639"/>
    <lineage>
        <taxon>Eukaryota</taxon>
        <taxon>Sar</taxon>
        <taxon>Stramenopiles</taxon>
        <taxon>Bigyra</taxon>
        <taxon>Labyrinthulomycetes</taxon>
        <taxon>Thraustochytrida</taxon>
        <taxon>Thraustochytriidae</taxon>
        <taxon>Mucochytrium</taxon>
    </lineage>
</organism>
<feature type="transmembrane region" description="Helical" evidence="7">
    <location>
        <begin position="45"/>
        <end position="62"/>
    </location>
</feature>
<dbReference type="InterPro" id="IPR005016">
    <property type="entry name" value="TDE1/TMS"/>
</dbReference>
<proteinExistence type="inferred from homology"/>
<dbReference type="AlphaFoldDB" id="A0A7S2RHE7"/>
<evidence type="ECO:0000256" key="5">
    <source>
        <dbReference type="ARBA" id="ARBA00023136"/>
    </source>
</evidence>
<feature type="region of interest" description="Disordered" evidence="6">
    <location>
        <begin position="346"/>
        <end position="386"/>
    </location>
</feature>
<reference evidence="8" key="1">
    <citation type="submission" date="2021-01" db="EMBL/GenBank/DDBJ databases">
        <authorList>
            <person name="Corre E."/>
            <person name="Pelletier E."/>
            <person name="Niang G."/>
            <person name="Scheremetjew M."/>
            <person name="Finn R."/>
            <person name="Kale V."/>
            <person name="Holt S."/>
            <person name="Cochrane G."/>
            <person name="Meng A."/>
            <person name="Brown T."/>
            <person name="Cohen L."/>
        </authorList>
    </citation>
    <scope>NUCLEOTIDE SEQUENCE</scope>
    <source>
        <strain evidence="8">NY070348D</strain>
    </source>
</reference>
<dbReference type="Pfam" id="PF03348">
    <property type="entry name" value="Serinc"/>
    <property type="match status" value="1"/>
</dbReference>
<feature type="transmembrane region" description="Helical" evidence="7">
    <location>
        <begin position="429"/>
        <end position="450"/>
    </location>
</feature>
<gene>
    <name evidence="8" type="ORF">QSP1433_LOCUS3420</name>
</gene>
<feature type="transmembrane region" description="Helical" evidence="7">
    <location>
        <begin position="395"/>
        <end position="417"/>
    </location>
</feature>
<feature type="transmembrane region" description="Helical" evidence="7">
    <location>
        <begin position="112"/>
        <end position="134"/>
    </location>
</feature>
<name>A0A7S2RHE7_9STRA</name>
<keyword evidence="5 7" id="KW-0472">Membrane</keyword>
<keyword evidence="3 7" id="KW-0812">Transmembrane</keyword>
<feature type="transmembrane region" description="Helical" evidence="7">
    <location>
        <begin position="272"/>
        <end position="292"/>
    </location>
</feature>
<dbReference type="PANTHER" id="PTHR10383:SF9">
    <property type="entry name" value="SERINE INCORPORATOR, ISOFORM F"/>
    <property type="match status" value="1"/>
</dbReference>
<evidence type="ECO:0000256" key="6">
    <source>
        <dbReference type="SAM" id="MobiDB-lite"/>
    </source>
</evidence>
<protein>
    <recommendedName>
        <fullName evidence="9">Serine incorporator</fullName>
    </recommendedName>
</protein>
<feature type="transmembrane region" description="Helical" evidence="7">
    <location>
        <begin position="140"/>
        <end position="159"/>
    </location>
</feature>
<feature type="transmembrane region" description="Helical" evidence="7">
    <location>
        <begin position="171"/>
        <end position="193"/>
    </location>
</feature>
<evidence type="ECO:0000313" key="8">
    <source>
        <dbReference type="EMBL" id="CAD9671104.1"/>
    </source>
</evidence>
<dbReference type="PANTHER" id="PTHR10383">
    <property type="entry name" value="SERINE INCORPORATOR"/>
    <property type="match status" value="1"/>
</dbReference>
<dbReference type="GO" id="GO:0016020">
    <property type="term" value="C:membrane"/>
    <property type="evidence" value="ECO:0007669"/>
    <property type="project" value="UniProtKB-SubCell"/>
</dbReference>
<evidence type="ECO:0000256" key="3">
    <source>
        <dbReference type="ARBA" id="ARBA00022692"/>
    </source>
</evidence>
<evidence type="ECO:0000256" key="2">
    <source>
        <dbReference type="ARBA" id="ARBA00006665"/>
    </source>
</evidence>
<evidence type="ECO:0000256" key="1">
    <source>
        <dbReference type="ARBA" id="ARBA00004141"/>
    </source>
</evidence>
<feature type="transmembrane region" description="Helical" evidence="7">
    <location>
        <begin position="313"/>
        <end position="333"/>
    </location>
</feature>
<dbReference type="EMBL" id="HBHK01005792">
    <property type="protein sequence ID" value="CAD9671104.1"/>
    <property type="molecule type" value="Transcribed_RNA"/>
</dbReference>
<feature type="transmembrane region" description="Helical" evidence="7">
    <location>
        <begin position="213"/>
        <end position="237"/>
    </location>
</feature>
<evidence type="ECO:0000256" key="4">
    <source>
        <dbReference type="ARBA" id="ARBA00022989"/>
    </source>
</evidence>
<evidence type="ECO:0000256" key="7">
    <source>
        <dbReference type="SAM" id="Phobius"/>
    </source>
</evidence>
<comment type="subcellular location">
    <subcellularLocation>
        <location evidence="1">Membrane</location>
        <topology evidence="1">Multi-pass membrane protein</topology>
    </subcellularLocation>
</comment>
<evidence type="ECO:0008006" key="9">
    <source>
        <dbReference type="Google" id="ProtNLM"/>
    </source>
</evidence>
<sequence length="466" mass="50786">MGGILSSGVGMASIACQSAICCCNMANCCMSAASGADGISARAAKMFYILLLGLSTVFALVLRYNGDKMDINLGPWNVHCSDRNETITNSYSYTDMVGVGGSYYAYCKGDAAVFRISFVLAVFFAIMAFMTISGSRFHRGFWGIKLTGLFCGLVACFFIPNSFFDNSGYAWIARIVSMIFLCLQILILIDFAYQWNDSWVEHAFPQDGSEDHYWMAAILGCAGVLYLVPLIGIPLLFTFYGECAIGISFSTLVLIGIIVFTVLTLFRDRLVGIEGAILPAAIVAAYCTYLCWSSLDSNPELECKPSGVGAGNNTVNVTVGIIIATISLMWTSLSVTDSLQSLVSGQDVEAGGESGPNATTPLYTVEGEDGQERQAQRPALETSDESSDWNENHVWVFHLTMMTAAMYMSMLLTNWGAEDNAHGNENGKVGYASMWVKFVSAFLTMILYIWTLVAPKVLGEYRDFDF</sequence>
<comment type="similarity">
    <text evidence="2">Belongs to the TDE1 family.</text>
</comment>
<accession>A0A7S2RHE7</accession>
<feature type="transmembrane region" description="Helical" evidence="7">
    <location>
        <begin position="244"/>
        <end position="266"/>
    </location>
</feature>